<keyword evidence="2" id="KW-1003">Cell membrane</keyword>
<keyword evidence="4 6" id="KW-1133">Transmembrane helix</keyword>
<comment type="caution">
    <text evidence="8">The sequence shown here is derived from an EMBL/GenBank/DDBJ whole genome shotgun (WGS) entry which is preliminary data.</text>
</comment>
<dbReference type="AlphaFoldDB" id="A0A919NGX0"/>
<dbReference type="PANTHER" id="PTHR30287">
    <property type="entry name" value="MEMBRANE COMPONENT OF PREDICTED ABC SUPERFAMILY METABOLITE UPTAKE TRANSPORTER"/>
    <property type="match status" value="1"/>
</dbReference>
<proteinExistence type="predicted"/>
<name>A0A919NGX0_9ACTN</name>
<comment type="subcellular location">
    <subcellularLocation>
        <location evidence="1">Cell membrane</location>
        <topology evidence="1">Multi-pass membrane protein</topology>
    </subcellularLocation>
</comment>
<sequence>MLTRDRLGAFVAVLFGTAVVALTLSLLASAKPRVPERFDGVAVAARGPGVTTPADPFPEARPWSSAEATAVAARLAALPGVTAAVPDRPFYAQPVLDGVPVATVQQAQGWASSVLAPDPLVAGRPAQSAHEVVIPRSWGIPVGGTVTVLTATGPGSWTVTGLITAERLYVSDATAVSSAPGVRVIGLTGHPDPEQVQRAVPDATVLHGSTLGDLEPRADARTRWIGMQVLTAMTALSAFACVFVIASTFALTVHQRRREFGLLRATGATPAQVRRTVVREAVIVGAIAGLAGTLLGLLTAPAIGRVLIDAGFEPESFSVSTQPWPLLAGLLAGPVISVAGSFVAARRASRIGPLAALRLAVVEDRPMTRTRWIVGLLFVAVGVAAGAGTLATDDLSDLATFALLGVMALIVSATVLAPAAVPLIVRVLLCPVRGPIGTVMRESALAGARRTASTAAPVLLTVAFAVFITGNVQTSSAAYADHRAEAAGAGTVLIPDGTPGLTDAVAATAPLPTNLYLNGTVVFAVGLDPAAPMAADKARMLTAPGSVVVTEGRAAQLQVGLADSIEVTFADGLRQSLRVVGVAADGTVPAEFLLSRATVRAHDPSALAAASPLHAGASSAKTVGARAVDVTTYSRQVGTEEDRLVWIFTLLLIGVSVGYGALAVANTLFMATARRAPDYRLLRLAGATPRQVLLAVAGESALVVVIGAVLGGAAALVALWGATAGLRSQTGTTLPLQVPWPTAAVAVTACLVLALAASVLPARADLRHIGPPREAS</sequence>
<dbReference type="InterPro" id="IPR038766">
    <property type="entry name" value="Membrane_comp_ABC_pdt"/>
</dbReference>
<feature type="transmembrane region" description="Helical" evidence="6">
    <location>
        <begin position="324"/>
        <end position="345"/>
    </location>
</feature>
<evidence type="ECO:0000256" key="4">
    <source>
        <dbReference type="ARBA" id="ARBA00022989"/>
    </source>
</evidence>
<feature type="transmembrane region" description="Helical" evidence="6">
    <location>
        <begin position="372"/>
        <end position="392"/>
    </location>
</feature>
<evidence type="ECO:0000256" key="5">
    <source>
        <dbReference type="ARBA" id="ARBA00023136"/>
    </source>
</evidence>
<evidence type="ECO:0000259" key="7">
    <source>
        <dbReference type="Pfam" id="PF02687"/>
    </source>
</evidence>
<evidence type="ECO:0000256" key="2">
    <source>
        <dbReference type="ARBA" id="ARBA00022475"/>
    </source>
</evidence>
<feature type="domain" description="ABC3 transporter permease C-terminal" evidence="7">
    <location>
        <begin position="233"/>
        <end position="353"/>
    </location>
</feature>
<feature type="transmembrane region" description="Helical" evidence="6">
    <location>
        <begin position="740"/>
        <end position="760"/>
    </location>
</feature>
<evidence type="ECO:0000256" key="6">
    <source>
        <dbReference type="SAM" id="Phobius"/>
    </source>
</evidence>
<dbReference type="Proteomes" id="UP000623608">
    <property type="component" value="Unassembled WGS sequence"/>
</dbReference>
<dbReference type="RefSeq" id="WP_203800000.1">
    <property type="nucleotide sequence ID" value="NZ_BOMY01000008.1"/>
</dbReference>
<dbReference type="PANTHER" id="PTHR30287:SF1">
    <property type="entry name" value="INNER MEMBRANE PROTEIN"/>
    <property type="match status" value="1"/>
</dbReference>
<keyword evidence="9" id="KW-1185">Reference proteome</keyword>
<feature type="transmembrane region" description="Helical" evidence="6">
    <location>
        <begin position="644"/>
        <end position="671"/>
    </location>
</feature>
<dbReference type="InterPro" id="IPR003838">
    <property type="entry name" value="ABC3_permease_C"/>
</dbReference>
<keyword evidence="3 6" id="KW-0812">Transmembrane</keyword>
<gene>
    <name evidence="8" type="ORF">Ate02nite_11360</name>
</gene>
<accession>A0A919NGX0</accession>
<feature type="transmembrane region" description="Helical" evidence="6">
    <location>
        <begin position="398"/>
        <end position="429"/>
    </location>
</feature>
<evidence type="ECO:0000256" key="3">
    <source>
        <dbReference type="ARBA" id="ARBA00022692"/>
    </source>
</evidence>
<evidence type="ECO:0000256" key="1">
    <source>
        <dbReference type="ARBA" id="ARBA00004651"/>
    </source>
</evidence>
<evidence type="ECO:0000313" key="9">
    <source>
        <dbReference type="Proteomes" id="UP000623608"/>
    </source>
</evidence>
<reference evidence="8" key="1">
    <citation type="submission" date="2021-01" db="EMBL/GenBank/DDBJ databases">
        <title>Whole genome shotgun sequence of Actinoplanes tereljensis NBRC 105297.</title>
        <authorList>
            <person name="Komaki H."/>
            <person name="Tamura T."/>
        </authorList>
    </citation>
    <scope>NUCLEOTIDE SEQUENCE</scope>
    <source>
        <strain evidence="8">NBRC 105297</strain>
    </source>
</reference>
<feature type="transmembrane region" description="Helical" evidence="6">
    <location>
        <begin position="450"/>
        <end position="468"/>
    </location>
</feature>
<feature type="transmembrane region" description="Helical" evidence="6">
    <location>
        <begin position="281"/>
        <end position="304"/>
    </location>
</feature>
<dbReference type="EMBL" id="BOMY01000008">
    <property type="protein sequence ID" value="GIF18406.1"/>
    <property type="molecule type" value="Genomic_DNA"/>
</dbReference>
<protein>
    <recommendedName>
        <fullName evidence="7">ABC3 transporter permease C-terminal domain-containing protein</fullName>
    </recommendedName>
</protein>
<organism evidence="8 9">
    <name type="scientific">Paractinoplanes tereljensis</name>
    <dbReference type="NCBI Taxonomy" id="571912"/>
    <lineage>
        <taxon>Bacteria</taxon>
        <taxon>Bacillati</taxon>
        <taxon>Actinomycetota</taxon>
        <taxon>Actinomycetes</taxon>
        <taxon>Micromonosporales</taxon>
        <taxon>Micromonosporaceae</taxon>
        <taxon>Paractinoplanes</taxon>
    </lineage>
</organism>
<evidence type="ECO:0000313" key="8">
    <source>
        <dbReference type="EMBL" id="GIF18406.1"/>
    </source>
</evidence>
<dbReference type="Pfam" id="PF02687">
    <property type="entry name" value="FtsX"/>
    <property type="match status" value="2"/>
</dbReference>
<feature type="transmembrane region" description="Helical" evidence="6">
    <location>
        <begin position="229"/>
        <end position="253"/>
    </location>
</feature>
<dbReference type="GO" id="GO:0005886">
    <property type="term" value="C:plasma membrane"/>
    <property type="evidence" value="ECO:0007669"/>
    <property type="project" value="UniProtKB-SubCell"/>
</dbReference>
<feature type="domain" description="ABC3 transporter permease C-terminal" evidence="7">
    <location>
        <begin position="652"/>
        <end position="763"/>
    </location>
</feature>
<keyword evidence="5 6" id="KW-0472">Membrane</keyword>
<feature type="transmembrane region" description="Helical" evidence="6">
    <location>
        <begin position="692"/>
        <end position="720"/>
    </location>
</feature>